<evidence type="ECO:0000256" key="1">
    <source>
        <dbReference type="ARBA" id="ARBA00005336"/>
    </source>
</evidence>
<dbReference type="Gene3D" id="3.20.20.300">
    <property type="entry name" value="Glycoside hydrolase, family 3, N-terminal domain"/>
    <property type="match status" value="1"/>
</dbReference>
<dbReference type="SUPFAM" id="SSF51445">
    <property type="entry name" value="(Trans)glycosidases"/>
    <property type="match status" value="1"/>
</dbReference>
<dbReference type="EMBL" id="PPXD01000022">
    <property type="protein sequence ID" value="POH63930.1"/>
    <property type="molecule type" value="Genomic_DNA"/>
</dbReference>
<evidence type="ECO:0000259" key="4">
    <source>
        <dbReference type="Pfam" id="PF00933"/>
    </source>
</evidence>
<name>A0A2S3ZCG4_9MICO</name>
<keyword evidence="2" id="KW-0378">Hydrolase</keyword>
<evidence type="ECO:0000313" key="6">
    <source>
        <dbReference type="Proteomes" id="UP000237340"/>
    </source>
</evidence>
<organism evidence="5 6">
    <name type="scientific">Cryobacterium zongtaii</name>
    <dbReference type="NCBI Taxonomy" id="1259217"/>
    <lineage>
        <taxon>Bacteria</taxon>
        <taxon>Bacillati</taxon>
        <taxon>Actinomycetota</taxon>
        <taxon>Actinomycetes</taxon>
        <taxon>Micrococcales</taxon>
        <taxon>Microbacteriaceae</taxon>
        <taxon>Cryobacterium</taxon>
    </lineage>
</organism>
<evidence type="ECO:0000256" key="3">
    <source>
        <dbReference type="ARBA" id="ARBA00023295"/>
    </source>
</evidence>
<evidence type="ECO:0000256" key="2">
    <source>
        <dbReference type="ARBA" id="ARBA00022801"/>
    </source>
</evidence>
<dbReference type="Proteomes" id="UP000237340">
    <property type="component" value="Unassembled WGS sequence"/>
</dbReference>
<dbReference type="RefSeq" id="WP_103461271.1">
    <property type="nucleotide sequence ID" value="NZ_PPXD01000022.1"/>
</dbReference>
<keyword evidence="6" id="KW-1185">Reference proteome</keyword>
<keyword evidence="3" id="KW-0326">Glycosidase</keyword>
<gene>
    <name evidence="5" type="ORF">C3B61_14195</name>
</gene>
<comment type="caution">
    <text evidence="5">The sequence shown here is derived from an EMBL/GenBank/DDBJ whole genome shotgun (WGS) entry which is preliminary data.</text>
</comment>
<accession>A0A2S3ZCG4</accession>
<dbReference type="Pfam" id="PF00933">
    <property type="entry name" value="Glyco_hydro_3"/>
    <property type="match status" value="1"/>
</dbReference>
<proteinExistence type="inferred from homology"/>
<dbReference type="InterPro" id="IPR050226">
    <property type="entry name" value="NagZ_Beta-hexosaminidase"/>
</dbReference>
<comment type="similarity">
    <text evidence="1">Belongs to the glycosyl hydrolase 3 family.</text>
</comment>
<dbReference type="InterPro" id="IPR001764">
    <property type="entry name" value="Glyco_hydro_3_N"/>
</dbReference>
<dbReference type="InterPro" id="IPR036962">
    <property type="entry name" value="Glyco_hydro_3_N_sf"/>
</dbReference>
<dbReference type="PROSITE" id="PS00775">
    <property type="entry name" value="GLYCOSYL_HYDROL_F3"/>
    <property type="match status" value="1"/>
</dbReference>
<protein>
    <recommendedName>
        <fullName evidence="4">Glycoside hydrolase family 3 N-terminal domain-containing protein</fullName>
    </recommendedName>
</protein>
<dbReference type="AlphaFoldDB" id="A0A2S3ZCG4"/>
<reference evidence="5 6" key="1">
    <citation type="submission" date="2018-01" db="EMBL/GenBank/DDBJ databases">
        <title>Cryobacterium sp. nov., from glaciers in China.</title>
        <authorList>
            <person name="Liu Q."/>
            <person name="Xin Y.-H."/>
        </authorList>
    </citation>
    <scope>NUCLEOTIDE SEQUENCE [LARGE SCALE GENOMIC DNA]</scope>
    <source>
        <strain evidence="5 6">TMN-42</strain>
    </source>
</reference>
<sequence length="527" mass="55272">MTGGHGDDSPVRRHIRATLMPGFVGTVLPDWLRLRLQDGLGAVCLFGQNIVSIAQLRALTDSIRAANPLAVIAIDEEGGDVTRLYFSSGSPYPGNAILGRIDDLGYTEEVGRQVGWELRKAGCTLTFAPDTDVNSNPDNPVIGVRSFGVDPVRVGLHSAAWVRGLQSTGVAACPKHFPGHGDTALDSHLAMPVVDLPPSTLRERELVPFRAAITAGAKTIMTSHILLPQIDPENPATLSTRVLGGLLRTELGFTGVIVSDALDMKGASGILGIPGAAAAALAAGCDLLCIGTENTAEQLDQIEAAVLAAVDAGTLTEARLAAAAGRVHRLAAGIRDDTLDIQLPAAALTMPEPSFDTGRIRASFAINDHAKRWLAAVPETFSVVRLDTVTNIAVGPAPWGPFAEVAAHPESDLAAVWLARPLLARSAEDSGTLELSAGAAVVVIGKDNHRHPFIRDLVDTLRADRRDVLVVDMGWPSDDLRYADIATFGASRLAGRALLELLAAVPLTAVPLTAVPVTAEPVTAEPV</sequence>
<dbReference type="InterPro" id="IPR019800">
    <property type="entry name" value="Glyco_hydro_3_AS"/>
</dbReference>
<dbReference type="PANTHER" id="PTHR30480">
    <property type="entry name" value="BETA-HEXOSAMINIDASE-RELATED"/>
    <property type="match status" value="1"/>
</dbReference>
<dbReference type="PANTHER" id="PTHR30480:SF16">
    <property type="entry name" value="GLYCOSIDE HYDROLASE FAMILY 3 DOMAIN PROTEIN"/>
    <property type="match status" value="1"/>
</dbReference>
<dbReference type="InterPro" id="IPR017853">
    <property type="entry name" value="GH"/>
</dbReference>
<evidence type="ECO:0000313" key="5">
    <source>
        <dbReference type="EMBL" id="POH63930.1"/>
    </source>
</evidence>
<feature type="domain" description="Glycoside hydrolase family 3 N-terminal" evidence="4">
    <location>
        <begin position="37"/>
        <end position="330"/>
    </location>
</feature>
<dbReference type="GO" id="GO:0005975">
    <property type="term" value="P:carbohydrate metabolic process"/>
    <property type="evidence" value="ECO:0007669"/>
    <property type="project" value="InterPro"/>
</dbReference>
<dbReference type="GO" id="GO:0004553">
    <property type="term" value="F:hydrolase activity, hydrolyzing O-glycosyl compounds"/>
    <property type="evidence" value="ECO:0007669"/>
    <property type="project" value="InterPro"/>
</dbReference>
<dbReference type="GO" id="GO:0009254">
    <property type="term" value="P:peptidoglycan turnover"/>
    <property type="evidence" value="ECO:0007669"/>
    <property type="project" value="TreeGrafter"/>
</dbReference>